<protein>
    <recommendedName>
        <fullName evidence="1">Protein adenylyltransferase</fullName>
        <ecNumber evidence="1">2.7.7.108</ecNumber>
    </recommendedName>
    <alternativeName>
        <fullName evidence="1">AMPylator</fullName>
    </alternativeName>
</protein>
<feature type="binding site" evidence="4">
    <location>
        <begin position="239"/>
        <end position="246"/>
    </location>
    <ligand>
        <name>ATP</name>
        <dbReference type="ChEBI" id="CHEBI:30616"/>
    </ligand>
</feature>
<dbReference type="Gene3D" id="1.10.3290.10">
    <property type="entry name" value="Fido-like domain"/>
    <property type="match status" value="1"/>
</dbReference>
<feature type="binding site" evidence="2">
    <location>
        <begin position="240"/>
        <end position="246"/>
    </location>
    <ligand>
        <name>ATP</name>
        <dbReference type="ChEBI" id="CHEBI:30616"/>
    </ligand>
</feature>
<dbReference type="AlphaFoldDB" id="A0A9X1WUN8"/>
<feature type="active site" evidence="3">
    <location>
        <position position="235"/>
    </location>
</feature>
<dbReference type="InterPro" id="IPR040198">
    <property type="entry name" value="Fido_containing"/>
</dbReference>
<name>A0A9X1WUN8_9GAMM</name>
<dbReference type="PANTHER" id="PTHR13504">
    <property type="entry name" value="FIDO DOMAIN-CONTAINING PROTEIN DDB_G0283145"/>
    <property type="match status" value="1"/>
</dbReference>
<keyword evidence="1" id="KW-0548">Nucleotidyltransferase</keyword>
<keyword evidence="1 2" id="KW-0067">ATP-binding</keyword>
<reference evidence="6" key="1">
    <citation type="submission" date="2022-02" db="EMBL/GenBank/DDBJ databases">
        <title>Acinetobacter A3.8 sp. nov., isolated from Sediment (Zhairuo Island).</title>
        <authorList>
            <person name="Zheng K."/>
        </authorList>
    </citation>
    <scope>NUCLEOTIDE SEQUENCE</scope>
    <source>
        <strain evidence="6">A3.8</strain>
    </source>
</reference>
<dbReference type="GO" id="GO:0042803">
    <property type="term" value="F:protein homodimerization activity"/>
    <property type="evidence" value="ECO:0007669"/>
    <property type="project" value="UniProtKB-UniRule"/>
</dbReference>
<dbReference type="PROSITE" id="PS51459">
    <property type="entry name" value="FIDO"/>
    <property type="match status" value="1"/>
</dbReference>
<dbReference type="InterPro" id="IPR036597">
    <property type="entry name" value="Fido-like_dom_sf"/>
</dbReference>
<organism evidence="6 7">
    <name type="scientific">Acinetobacter sedimenti</name>
    <dbReference type="NCBI Taxonomy" id="2919922"/>
    <lineage>
        <taxon>Bacteria</taxon>
        <taxon>Pseudomonadati</taxon>
        <taxon>Pseudomonadota</taxon>
        <taxon>Gammaproteobacteria</taxon>
        <taxon>Moraxellales</taxon>
        <taxon>Moraxellaceae</taxon>
        <taxon>Acinetobacter</taxon>
    </lineage>
</organism>
<keyword evidence="1 2" id="KW-0547">Nucleotide-binding</keyword>
<dbReference type="Proteomes" id="UP001139701">
    <property type="component" value="Unassembled WGS sequence"/>
</dbReference>
<dbReference type="SUPFAM" id="SSF140931">
    <property type="entry name" value="Fic-like"/>
    <property type="match status" value="1"/>
</dbReference>
<evidence type="ECO:0000259" key="5">
    <source>
        <dbReference type="PROSITE" id="PS51459"/>
    </source>
</evidence>
<evidence type="ECO:0000313" key="6">
    <source>
        <dbReference type="EMBL" id="MCJ8145534.1"/>
    </source>
</evidence>
<evidence type="ECO:0000313" key="7">
    <source>
        <dbReference type="Proteomes" id="UP001139701"/>
    </source>
</evidence>
<feature type="binding site" evidence="2">
    <location>
        <position position="235"/>
    </location>
    <ligand>
        <name>ATP</name>
        <dbReference type="ChEBI" id="CHEBI:30616"/>
    </ligand>
</feature>
<accession>A0A9X1WUN8</accession>
<dbReference type="Pfam" id="PF02661">
    <property type="entry name" value="Fic"/>
    <property type="match status" value="1"/>
</dbReference>
<evidence type="ECO:0000256" key="4">
    <source>
        <dbReference type="PIRSR" id="PIRSR640198-2"/>
    </source>
</evidence>
<comment type="subunit">
    <text evidence="1">Homodimer.</text>
</comment>
<evidence type="ECO:0000256" key="2">
    <source>
        <dbReference type="PIRSR" id="PIRSR038925-1"/>
    </source>
</evidence>
<dbReference type="InterPro" id="IPR026287">
    <property type="entry name" value="SoFic-like"/>
</dbReference>
<sequence>MSLCLYNERLNNLSLKFIKKRETNKCGAKMVIYDSADAVKYHYGKFPPQNFQYTEPLIQILMRATNAIARYDQMLKNMHNSEILLAPLRNQEAVISSRMEGTISTMDEILRYEADHDELETGQARSDVIETILYQRTLKMVQQALLEGAPLSSALIRQAHQGLLSFGRGARKSPGEYKTEQNYLADQNSKKILFVPISPEQLQTGMDTLFGYIDRGEHNALIKIALTHVEFEALHPFKDGNGRIGRMLITLMLWQSGLISSPHFYISGYMEQYKDDYIDKMRNVSMRDAWEDWVMFFLEATSNQAIQNLEVAENIRQLYEELKIKFAEILSSKWSVHVLDFIFTHPVFRNNRFTQKSGIPSATAHKFIKILVEHEILLEIDPASGSKSAMYSFEALMEKVRV</sequence>
<gene>
    <name evidence="6" type="ORF">MKI79_01145</name>
</gene>
<keyword evidence="1" id="KW-0808">Transferase</keyword>
<dbReference type="Pfam" id="PF13784">
    <property type="entry name" value="Fic_N"/>
    <property type="match status" value="1"/>
</dbReference>
<dbReference type="EMBL" id="JAKUML010000001">
    <property type="protein sequence ID" value="MCJ8145534.1"/>
    <property type="molecule type" value="Genomic_DNA"/>
</dbReference>
<comment type="catalytic activity">
    <reaction evidence="1">
        <text>L-threonyl-[protein] + ATP = 3-O-(5'-adenylyl)-L-threonyl-[protein] + diphosphate</text>
        <dbReference type="Rhea" id="RHEA:54292"/>
        <dbReference type="Rhea" id="RHEA-COMP:11060"/>
        <dbReference type="Rhea" id="RHEA-COMP:13847"/>
        <dbReference type="ChEBI" id="CHEBI:30013"/>
        <dbReference type="ChEBI" id="CHEBI:30616"/>
        <dbReference type="ChEBI" id="CHEBI:33019"/>
        <dbReference type="ChEBI" id="CHEBI:138113"/>
        <dbReference type="EC" id="2.7.7.108"/>
    </reaction>
</comment>
<dbReference type="GO" id="GO:0070733">
    <property type="term" value="F:AMPylase activity"/>
    <property type="evidence" value="ECO:0007669"/>
    <property type="project" value="UniProtKB-UniRule"/>
</dbReference>
<comment type="catalytic activity">
    <reaction evidence="1">
        <text>L-tyrosyl-[protein] + ATP = O-(5'-adenylyl)-L-tyrosyl-[protein] + diphosphate</text>
        <dbReference type="Rhea" id="RHEA:54288"/>
        <dbReference type="Rhea" id="RHEA-COMP:10136"/>
        <dbReference type="Rhea" id="RHEA-COMP:13846"/>
        <dbReference type="ChEBI" id="CHEBI:30616"/>
        <dbReference type="ChEBI" id="CHEBI:33019"/>
        <dbReference type="ChEBI" id="CHEBI:46858"/>
        <dbReference type="ChEBI" id="CHEBI:83624"/>
        <dbReference type="EC" id="2.7.7.108"/>
    </reaction>
</comment>
<dbReference type="PIRSF" id="PIRSF038925">
    <property type="entry name" value="AMP-prot_trans"/>
    <property type="match status" value="1"/>
</dbReference>
<proteinExistence type="predicted"/>
<feature type="binding site" evidence="2">
    <location>
        <position position="100"/>
    </location>
    <ligand>
        <name>ATP</name>
        <dbReference type="ChEBI" id="CHEBI:30616"/>
    </ligand>
</feature>
<dbReference type="InterPro" id="IPR025758">
    <property type="entry name" value="Fic/DOC_N"/>
</dbReference>
<keyword evidence="7" id="KW-1185">Reference proteome</keyword>
<feature type="binding site" evidence="2">
    <location>
        <position position="277"/>
    </location>
    <ligand>
        <name>ATP</name>
        <dbReference type="ChEBI" id="CHEBI:30616"/>
    </ligand>
</feature>
<comment type="function">
    <text evidence="1">Adenylyltransferase that mediates the addition of adenosine 5'-monophosphate (AMP) to specific residues of target proteins.</text>
</comment>
<dbReference type="PANTHER" id="PTHR13504:SF38">
    <property type="entry name" value="FIDO DOMAIN-CONTAINING PROTEIN"/>
    <property type="match status" value="1"/>
</dbReference>
<dbReference type="GO" id="GO:0000287">
    <property type="term" value="F:magnesium ion binding"/>
    <property type="evidence" value="ECO:0007669"/>
    <property type="project" value="UniProtKB-UniRule"/>
</dbReference>
<dbReference type="EC" id="2.7.7.108" evidence="1"/>
<comment type="caution">
    <text evidence="6">The sequence shown here is derived from an EMBL/GenBank/DDBJ whole genome shotgun (WGS) entry which is preliminary data.</text>
</comment>
<evidence type="ECO:0000256" key="3">
    <source>
        <dbReference type="PIRSR" id="PIRSR640198-1"/>
    </source>
</evidence>
<evidence type="ECO:0000256" key="1">
    <source>
        <dbReference type="PIRNR" id="PIRNR038925"/>
    </source>
</evidence>
<dbReference type="GO" id="GO:0005524">
    <property type="term" value="F:ATP binding"/>
    <property type="evidence" value="ECO:0007669"/>
    <property type="project" value="UniProtKB-UniRule"/>
</dbReference>
<feature type="domain" description="Fido" evidence="5">
    <location>
        <begin position="151"/>
        <end position="299"/>
    </location>
</feature>
<dbReference type="InterPro" id="IPR003812">
    <property type="entry name" value="Fido"/>
</dbReference>